<dbReference type="OrthoDB" id="7739108at2759"/>
<keyword evidence="2" id="KW-0863">Zinc-finger</keyword>
<evidence type="ECO:0000313" key="6">
    <source>
        <dbReference type="Proteomes" id="UP001153714"/>
    </source>
</evidence>
<keyword evidence="6" id="KW-1185">Reference proteome</keyword>
<accession>A0A9N9R1D5</accession>
<evidence type="ECO:0000313" key="5">
    <source>
        <dbReference type="EMBL" id="CAG9787387.1"/>
    </source>
</evidence>
<dbReference type="AlphaFoldDB" id="A0A9N9R1D5"/>
<dbReference type="Gene3D" id="2.20.25.240">
    <property type="match status" value="3"/>
</dbReference>
<keyword evidence="3" id="KW-0862">Zinc</keyword>
<keyword evidence="1" id="KW-0479">Metal-binding</keyword>
<reference evidence="5" key="1">
    <citation type="submission" date="2021-12" db="EMBL/GenBank/DDBJ databases">
        <authorList>
            <person name="King R."/>
        </authorList>
    </citation>
    <scope>NUCLEOTIDE SEQUENCE</scope>
</reference>
<dbReference type="Pfam" id="PF04500">
    <property type="entry name" value="FLYWCH"/>
    <property type="match status" value="3"/>
</dbReference>
<dbReference type="InterPro" id="IPR007588">
    <property type="entry name" value="Znf_FLYWCH"/>
</dbReference>
<reference evidence="5" key="2">
    <citation type="submission" date="2022-10" db="EMBL/GenBank/DDBJ databases">
        <authorList>
            <consortium name="ENA_rothamsted_submissions"/>
            <consortium name="culmorum"/>
            <person name="King R."/>
        </authorList>
    </citation>
    <scope>NUCLEOTIDE SEQUENCE</scope>
</reference>
<proteinExistence type="predicted"/>
<evidence type="ECO:0000256" key="1">
    <source>
        <dbReference type="ARBA" id="ARBA00022723"/>
    </source>
</evidence>
<dbReference type="EMBL" id="OU893348">
    <property type="protein sequence ID" value="CAG9787387.1"/>
    <property type="molecule type" value="Genomic_DNA"/>
</dbReference>
<dbReference type="Proteomes" id="UP001153714">
    <property type="component" value="Chromosome 17"/>
</dbReference>
<feature type="domain" description="FLYWCH-type" evidence="4">
    <location>
        <begin position="158"/>
        <end position="215"/>
    </location>
</feature>
<evidence type="ECO:0000256" key="2">
    <source>
        <dbReference type="ARBA" id="ARBA00022771"/>
    </source>
</evidence>
<gene>
    <name evidence="5" type="ORF">DIATSA_LOCUS5272</name>
</gene>
<dbReference type="GO" id="GO:0008270">
    <property type="term" value="F:zinc ion binding"/>
    <property type="evidence" value="ECO:0007669"/>
    <property type="project" value="UniProtKB-KW"/>
</dbReference>
<name>A0A9N9R1D5_9NEOP</name>
<feature type="domain" description="FLYWCH-type" evidence="4">
    <location>
        <begin position="29"/>
        <end position="81"/>
    </location>
</feature>
<sequence length="409" mass="46677">MFSDDLRKRNMGRLFCISQEGSCSPSATFISTTRGQKLLLYGGYTFFRRGYIPARGSRYDCTSYFCTNCKAHLHVDTNDMITTAIKNVLYVDIYCVTDWSVINISEQKIVQPPEALPSSATQKNDNWSVINISEQDIAQPQEALPASTTQKHDIILAKTTTGGTMLVLDGYTFSKNGTRKNYTRFACSKILKQCKAFVDMTQERNILRANTTHNHNRPYYMINKNAWPIDTAQTLSIAVTFSPAIPQPQTQTIPWPVQVSSDKQEPRKTSKPPTPLALVALEGHDDIRFIKLQCGVTLLLIKEYSFYKIHGQMYAGGFRWQCTGKKDFKCILVNRPTGQGFIFRGHMFYRHFRIKNGFRWRCSKFHASKPCKAYLHLSNSNIVTKANLEHCHPYPQFKVTADGVYYAIY</sequence>
<organism evidence="5 6">
    <name type="scientific">Diatraea saccharalis</name>
    <name type="common">sugarcane borer</name>
    <dbReference type="NCBI Taxonomy" id="40085"/>
    <lineage>
        <taxon>Eukaryota</taxon>
        <taxon>Metazoa</taxon>
        <taxon>Ecdysozoa</taxon>
        <taxon>Arthropoda</taxon>
        <taxon>Hexapoda</taxon>
        <taxon>Insecta</taxon>
        <taxon>Pterygota</taxon>
        <taxon>Neoptera</taxon>
        <taxon>Endopterygota</taxon>
        <taxon>Lepidoptera</taxon>
        <taxon>Glossata</taxon>
        <taxon>Ditrysia</taxon>
        <taxon>Pyraloidea</taxon>
        <taxon>Crambidae</taxon>
        <taxon>Crambinae</taxon>
        <taxon>Diatraea</taxon>
    </lineage>
</organism>
<evidence type="ECO:0000256" key="3">
    <source>
        <dbReference type="ARBA" id="ARBA00022833"/>
    </source>
</evidence>
<feature type="domain" description="FLYWCH-type" evidence="4">
    <location>
        <begin position="338"/>
        <end position="392"/>
    </location>
</feature>
<protein>
    <recommendedName>
        <fullName evidence="4">FLYWCH-type domain-containing protein</fullName>
    </recommendedName>
</protein>
<evidence type="ECO:0000259" key="4">
    <source>
        <dbReference type="Pfam" id="PF04500"/>
    </source>
</evidence>